<evidence type="ECO:0000313" key="3">
    <source>
        <dbReference type="EMBL" id="GMI48795.1"/>
    </source>
</evidence>
<protein>
    <submittedName>
        <fullName evidence="3">Uncharacterized protein</fullName>
    </submittedName>
</protein>
<feature type="region of interest" description="Disordered" evidence="2">
    <location>
        <begin position="120"/>
        <end position="159"/>
    </location>
</feature>
<dbReference type="Proteomes" id="UP001165065">
    <property type="component" value="Unassembled WGS sequence"/>
</dbReference>
<feature type="compositionally biased region" description="Low complexity" evidence="2">
    <location>
        <begin position="73"/>
        <end position="88"/>
    </location>
</feature>
<comment type="caution">
    <text evidence="3">The sequence shown here is derived from an EMBL/GenBank/DDBJ whole genome shotgun (WGS) entry which is preliminary data.</text>
</comment>
<gene>
    <name evidence="3" type="ORF">TrCOL_g1791</name>
</gene>
<sequence length="304" mass="32899">MNDSYKKSFPPLTTEAELNISASQLSFGDKAQGPFPVEKVVLQYVVKEQSFGGYTWRTYGPVPPPSSAPPSSAPSSSAPSSSAPSSSPKFSLKSSETPAKLNAKQQDAFKLVPPADFRKAAKKDPSKVSVKAPRKVFERAKAAKEHVKAQRRETKGGKKAAPCLETEAFALKSALLAALEEAASKSFQGKLSSRAKLVYKRKRKADEVKREAEEEKRKAVQEKRKALAAASSALLKAKEAASKGSVRARRKARKKAKRAFPSPVSPVSQAEVQRKQEDVVKQAREEIPFGLEGEEGCKGKEEGG</sequence>
<feature type="region of interest" description="Disordered" evidence="2">
    <location>
        <begin position="236"/>
        <end position="304"/>
    </location>
</feature>
<feature type="region of interest" description="Disordered" evidence="2">
    <location>
        <begin position="56"/>
        <end position="108"/>
    </location>
</feature>
<proteinExistence type="predicted"/>
<keyword evidence="1" id="KW-0175">Coiled coil</keyword>
<keyword evidence="4" id="KW-1185">Reference proteome</keyword>
<accession>A0A9W7GR94</accession>
<feature type="coiled-coil region" evidence="1">
    <location>
        <begin position="202"/>
        <end position="230"/>
    </location>
</feature>
<feature type="compositionally biased region" description="Basic residues" evidence="2">
    <location>
        <begin position="246"/>
        <end position="258"/>
    </location>
</feature>
<feature type="compositionally biased region" description="Pro residues" evidence="2">
    <location>
        <begin position="61"/>
        <end position="72"/>
    </location>
</feature>
<dbReference type="AlphaFoldDB" id="A0A9W7GR94"/>
<feature type="compositionally biased region" description="Basic and acidic residues" evidence="2">
    <location>
        <begin position="272"/>
        <end position="287"/>
    </location>
</feature>
<dbReference type="EMBL" id="BRYA01000435">
    <property type="protein sequence ID" value="GMI48795.1"/>
    <property type="molecule type" value="Genomic_DNA"/>
</dbReference>
<feature type="compositionally biased region" description="Basic and acidic residues" evidence="2">
    <location>
        <begin position="135"/>
        <end position="156"/>
    </location>
</feature>
<evidence type="ECO:0000256" key="1">
    <source>
        <dbReference type="SAM" id="Coils"/>
    </source>
</evidence>
<evidence type="ECO:0000313" key="4">
    <source>
        <dbReference type="Proteomes" id="UP001165065"/>
    </source>
</evidence>
<name>A0A9W7GR94_9STRA</name>
<feature type="compositionally biased region" description="Basic and acidic residues" evidence="2">
    <location>
        <begin position="295"/>
        <end position="304"/>
    </location>
</feature>
<organism evidence="3 4">
    <name type="scientific">Triparma columacea</name>
    <dbReference type="NCBI Taxonomy" id="722753"/>
    <lineage>
        <taxon>Eukaryota</taxon>
        <taxon>Sar</taxon>
        <taxon>Stramenopiles</taxon>
        <taxon>Ochrophyta</taxon>
        <taxon>Bolidophyceae</taxon>
        <taxon>Parmales</taxon>
        <taxon>Triparmaceae</taxon>
        <taxon>Triparma</taxon>
    </lineage>
</organism>
<reference evidence="4" key="1">
    <citation type="journal article" date="2023" name="Commun. Biol.">
        <title>Genome analysis of Parmales, the sister group of diatoms, reveals the evolutionary specialization of diatoms from phago-mixotrophs to photoautotrophs.</title>
        <authorList>
            <person name="Ban H."/>
            <person name="Sato S."/>
            <person name="Yoshikawa S."/>
            <person name="Yamada K."/>
            <person name="Nakamura Y."/>
            <person name="Ichinomiya M."/>
            <person name="Sato N."/>
            <person name="Blanc-Mathieu R."/>
            <person name="Endo H."/>
            <person name="Kuwata A."/>
            <person name="Ogata H."/>
        </authorList>
    </citation>
    <scope>NUCLEOTIDE SEQUENCE [LARGE SCALE GENOMIC DNA]</scope>
</reference>
<evidence type="ECO:0000256" key="2">
    <source>
        <dbReference type="SAM" id="MobiDB-lite"/>
    </source>
</evidence>